<dbReference type="EMBL" id="VSSQ01086320">
    <property type="protein sequence ID" value="MPN33694.1"/>
    <property type="molecule type" value="Genomic_DNA"/>
</dbReference>
<reference evidence="8" key="1">
    <citation type="submission" date="2019-08" db="EMBL/GenBank/DDBJ databases">
        <authorList>
            <person name="Kucharzyk K."/>
            <person name="Murdoch R.W."/>
            <person name="Higgins S."/>
            <person name="Loffler F."/>
        </authorList>
    </citation>
    <scope>NUCLEOTIDE SEQUENCE</scope>
</reference>
<evidence type="ECO:0000256" key="3">
    <source>
        <dbReference type="ARBA" id="ARBA00022692"/>
    </source>
</evidence>
<dbReference type="GO" id="GO:0005886">
    <property type="term" value="C:plasma membrane"/>
    <property type="evidence" value="ECO:0007669"/>
    <property type="project" value="UniProtKB-SubCell"/>
</dbReference>
<evidence type="ECO:0000256" key="6">
    <source>
        <dbReference type="SAM" id="Phobius"/>
    </source>
</evidence>
<feature type="transmembrane region" description="Helical" evidence="6">
    <location>
        <begin position="127"/>
        <end position="145"/>
    </location>
</feature>
<evidence type="ECO:0000256" key="1">
    <source>
        <dbReference type="ARBA" id="ARBA00004651"/>
    </source>
</evidence>
<dbReference type="InterPro" id="IPR050622">
    <property type="entry name" value="CPA3_antiporter_subunitB"/>
</dbReference>
<keyword evidence="3 6" id="KW-0812">Transmembrane</keyword>
<evidence type="ECO:0000256" key="5">
    <source>
        <dbReference type="ARBA" id="ARBA00023136"/>
    </source>
</evidence>
<evidence type="ECO:0000256" key="2">
    <source>
        <dbReference type="ARBA" id="ARBA00022475"/>
    </source>
</evidence>
<comment type="subcellular location">
    <subcellularLocation>
        <location evidence="1">Cell membrane</location>
        <topology evidence="1">Multi-pass membrane protein</topology>
    </subcellularLocation>
</comment>
<comment type="caution">
    <text evidence="8">The sequence shown here is derived from an EMBL/GenBank/DDBJ whole genome shotgun (WGS) entry which is preliminary data.</text>
</comment>
<dbReference type="PANTHER" id="PTHR33932">
    <property type="entry name" value="NA(+)/H(+) ANTIPORTER SUBUNIT B"/>
    <property type="match status" value="1"/>
</dbReference>
<keyword evidence="2" id="KW-1003">Cell membrane</keyword>
<protein>
    <recommendedName>
        <fullName evidence="7">Na+/H+ antiporter MnhB subunit-related protein domain-containing protein</fullName>
    </recommendedName>
</protein>
<feature type="transmembrane region" description="Helical" evidence="6">
    <location>
        <begin position="61"/>
        <end position="78"/>
    </location>
</feature>
<keyword evidence="4 6" id="KW-1133">Transmembrane helix</keyword>
<name>A0A645HC80_9ZZZZ</name>
<feature type="transmembrane region" description="Helical" evidence="6">
    <location>
        <begin position="84"/>
        <end position="106"/>
    </location>
</feature>
<keyword evidence="5 6" id="KW-0472">Membrane</keyword>
<proteinExistence type="predicted"/>
<dbReference type="InterPro" id="IPR007182">
    <property type="entry name" value="MnhB"/>
</dbReference>
<evidence type="ECO:0000256" key="4">
    <source>
        <dbReference type="ARBA" id="ARBA00022989"/>
    </source>
</evidence>
<dbReference type="AlphaFoldDB" id="A0A645HC80"/>
<dbReference type="Pfam" id="PF04039">
    <property type="entry name" value="MnhB"/>
    <property type="match status" value="1"/>
</dbReference>
<evidence type="ECO:0000259" key="7">
    <source>
        <dbReference type="Pfam" id="PF04039"/>
    </source>
</evidence>
<evidence type="ECO:0000313" key="8">
    <source>
        <dbReference type="EMBL" id="MPN33694.1"/>
    </source>
</evidence>
<dbReference type="PANTHER" id="PTHR33932:SF4">
    <property type="entry name" value="NA(+)_H(+) ANTIPORTER SUBUNIT B"/>
    <property type="match status" value="1"/>
</dbReference>
<accession>A0A645HC80</accession>
<feature type="domain" description="Na+/H+ antiporter MnhB subunit-related protein" evidence="7">
    <location>
        <begin position="57"/>
        <end position="168"/>
    </location>
</feature>
<organism evidence="8">
    <name type="scientific">bioreactor metagenome</name>
    <dbReference type="NCBI Taxonomy" id="1076179"/>
    <lineage>
        <taxon>unclassified sequences</taxon>
        <taxon>metagenomes</taxon>
        <taxon>ecological metagenomes</taxon>
    </lineage>
</organism>
<gene>
    <name evidence="8" type="ORF">SDC9_181185</name>
</gene>
<sequence>MILSYRGFDTLGESCVLFLAVSSVMMLLQRDENNTDERTLHRLQREDAIERTHTDNILRKSAKLLSPFILLFALYVLLNGETSPGGGFSGGAILGGGLILYSVAFGPEQLSRLLTRSLYDGVRITGLMAYALTYGIYIFAGANGITVEMEWMMTVIDLAVGLVVTCTIYGFYTMFQRGKL</sequence>
<feature type="transmembrane region" description="Helical" evidence="6">
    <location>
        <begin position="151"/>
        <end position="172"/>
    </location>
</feature>